<evidence type="ECO:0000313" key="2">
    <source>
        <dbReference type="Proteomes" id="UP000464086"/>
    </source>
</evidence>
<proteinExistence type="predicted"/>
<accession>A0A6P1GF26</accession>
<dbReference type="RefSeq" id="WP_159366038.1">
    <property type="nucleotide sequence ID" value="NZ_CP047218.1"/>
</dbReference>
<organism evidence="1 2">
    <name type="scientific">Sphingobium yanoikuyae</name>
    <name type="common">Sphingomonas yanoikuyae</name>
    <dbReference type="NCBI Taxonomy" id="13690"/>
    <lineage>
        <taxon>Bacteria</taxon>
        <taxon>Pseudomonadati</taxon>
        <taxon>Pseudomonadota</taxon>
        <taxon>Alphaproteobacteria</taxon>
        <taxon>Sphingomonadales</taxon>
        <taxon>Sphingomonadaceae</taxon>
        <taxon>Sphingobium</taxon>
    </lineage>
</organism>
<dbReference type="AlphaFoldDB" id="A0A6P1GF26"/>
<reference evidence="1 2" key="1">
    <citation type="submission" date="2019-12" db="EMBL/GenBank/DDBJ databases">
        <title>Functional and genomic insights into the Sphingobium yanoikuyae YC-JY1, a bacterium efficiently degrading bisphenol A.</title>
        <authorList>
            <person name="Jia Y."/>
            <person name="Li X."/>
            <person name="Wang J."/>
            <person name="Eltoukhy A."/>
            <person name="Lamraoui I."/>
            <person name="Yan Y."/>
        </authorList>
    </citation>
    <scope>NUCLEOTIDE SEQUENCE [LARGE SCALE GENOMIC DNA]</scope>
    <source>
        <strain evidence="1 2">YC-JY1</strain>
    </source>
</reference>
<gene>
    <name evidence="1" type="ORF">GS397_06980</name>
</gene>
<sequence length="131" mass="14335">MSNYNSQWISTANYWVFQNCEDVDSASLNCAFPLGTCERFRVLNGEAQFADVGSADVGYMEYVAKKLLNSSIPHGLGLVEAVDLFSGSIVPVKQFAVMIPPAENPNEILAIWGVEWDRIGSLTDAILGDEN</sequence>
<evidence type="ECO:0000313" key="1">
    <source>
        <dbReference type="EMBL" id="QHD66813.1"/>
    </source>
</evidence>
<dbReference type="Proteomes" id="UP000464086">
    <property type="component" value="Chromosome"/>
</dbReference>
<protein>
    <submittedName>
        <fullName evidence="1">Uncharacterized protein</fullName>
    </submittedName>
</protein>
<dbReference type="EMBL" id="CP047218">
    <property type="protein sequence ID" value="QHD66813.1"/>
    <property type="molecule type" value="Genomic_DNA"/>
</dbReference>
<name>A0A6P1GF26_SPHYA</name>